<sequence length="52" mass="5791">MRVRAPEGVSTAYFEATLALKQSIIISGHWATKYAIHLVFMTSICYQVNVSS</sequence>
<protein>
    <submittedName>
        <fullName evidence="1">Uncharacterized protein</fullName>
    </submittedName>
</protein>
<dbReference type="Proteomes" id="UP000054928">
    <property type="component" value="Unassembled WGS sequence"/>
</dbReference>
<accession>A0A0N7L395</accession>
<name>A0A0N7L395_PLAHL</name>
<organism evidence="1 2">
    <name type="scientific">Plasmopara halstedii</name>
    <name type="common">Downy mildew of sunflower</name>
    <dbReference type="NCBI Taxonomy" id="4781"/>
    <lineage>
        <taxon>Eukaryota</taxon>
        <taxon>Sar</taxon>
        <taxon>Stramenopiles</taxon>
        <taxon>Oomycota</taxon>
        <taxon>Peronosporomycetes</taxon>
        <taxon>Peronosporales</taxon>
        <taxon>Peronosporaceae</taxon>
        <taxon>Plasmopara</taxon>
    </lineage>
</organism>
<reference evidence="2" key="1">
    <citation type="submission" date="2014-09" db="EMBL/GenBank/DDBJ databases">
        <authorList>
            <person name="Sharma Rahul"/>
            <person name="Thines Marco"/>
        </authorList>
    </citation>
    <scope>NUCLEOTIDE SEQUENCE [LARGE SCALE GENOMIC DNA]</scope>
</reference>
<evidence type="ECO:0000313" key="1">
    <source>
        <dbReference type="EMBL" id="CEG35251.1"/>
    </source>
</evidence>
<dbReference type="RefSeq" id="XP_024571620.1">
    <property type="nucleotide sequence ID" value="XM_024722103.1"/>
</dbReference>
<dbReference type="GeneID" id="36404436"/>
<evidence type="ECO:0000313" key="2">
    <source>
        <dbReference type="Proteomes" id="UP000054928"/>
    </source>
</evidence>
<dbReference type="EMBL" id="CCYD01000041">
    <property type="protein sequence ID" value="CEG35251.1"/>
    <property type="molecule type" value="Genomic_DNA"/>
</dbReference>
<proteinExistence type="predicted"/>
<keyword evidence="2" id="KW-1185">Reference proteome</keyword>
<dbReference type="AlphaFoldDB" id="A0A0N7L395"/>